<gene>
    <name evidence="6" type="ORF">SAMN02982922_5164</name>
</gene>
<sequence length="400" mass="41712">MTRIGQAFFGSTALAAVALSISMGAASADPLKLVICHVDDRSGSAADTGIESLNGLKMVLDPLNEAGGINGQKIELITYDTKTDPQLAANFGTRCAEDDGGLMIIGGSPSAVANSLVTVANQSKIPLYILAAAAPNVTDNAVYQYRFGPKVTQDSIAVAEAFAANGIKKVAIINNSVPFGISGAASATEELGKKGIEITTQQTYDVAATDVSPQVINLMQSDPEVILVYPYPADGARVVRTIRQMGLKQPVIMPRVGMMKAFRDLAAETGNDVLVPSSVDTTRAEVAEFFKAYAAKYGPLAISPSPVQGYDAGTLAVAVLKDEKVQEAIKGGDVQAARDAIRDATARHGDFTGLQGTANGGYRFSQNHHGPTDTGFFVFVKVAENGAALEAVDSAVALKK</sequence>
<dbReference type="RefSeq" id="WP_085466792.1">
    <property type="nucleotide sequence ID" value="NZ_FXBL01000004.1"/>
</dbReference>
<evidence type="ECO:0000259" key="5">
    <source>
        <dbReference type="Pfam" id="PF13458"/>
    </source>
</evidence>
<evidence type="ECO:0000313" key="6">
    <source>
        <dbReference type="EMBL" id="SMH54743.1"/>
    </source>
</evidence>
<dbReference type="InterPro" id="IPR028082">
    <property type="entry name" value="Peripla_BP_I"/>
</dbReference>
<reference evidence="6 7" key="1">
    <citation type="submission" date="2017-04" db="EMBL/GenBank/DDBJ databases">
        <authorList>
            <person name="Afonso C.L."/>
            <person name="Miller P.J."/>
            <person name="Scott M.A."/>
            <person name="Spackman E."/>
            <person name="Goraichik I."/>
            <person name="Dimitrov K.M."/>
            <person name="Suarez D.L."/>
            <person name="Swayne D.E."/>
        </authorList>
    </citation>
    <scope>NUCLEOTIDE SEQUENCE [LARGE SCALE GENOMIC DNA]</scope>
    <source>
        <strain evidence="6 7">B5P</strain>
    </source>
</reference>
<dbReference type="AlphaFoldDB" id="A0A1X7PTU9"/>
<feature type="domain" description="Leucine-binding protein" evidence="5">
    <location>
        <begin position="35"/>
        <end position="381"/>
    </location>
</feature>
<evidence type="ECO:0000256" key="3">
    <source>
        <dbReference type="ARBA" id="ARBA00022970"/>
    </source>
</evidence>
<dbReference type="Proteomes" id="UP000193083">
    <property type="component" value="Unassembled WGS sequence"/>
</dbReference>
<organism evidence="6 7">
    <name type="scientific">Mesorhizobium australicum</name>
    <dbReference type="NCBI Taxonomy" id="536018"/>
    <lineage>
        <taxon>Bacteria</taxon>
        <taxon>Pseudomonadati</taxon>
        <taxon>Pseudomonadota</taxon>
        <taxon>Alphaproteobacteria</taxon>
        <taxon>Hyphomicrobiales</taxon>
        <taxon>Phyllobacteriaceae</taxon>
        <taxon>Mesorhizobium</taxon>
    </lineage>
</organism>
<dbReference type="Gene3D" id="3.40.50.2300">
    <property type="match status" value="2"/>
</dbReference>
<dbReference type="InterPro" id="IPR051010">
    <property type="entry name" value="BCAA_transport"/>
</dbReference>
<evidence type="ECO:0000313" key="7">
    <source>
        <dbReference type="Proteomes" id="UP000193083"/>
    </source>
</evidence>
<dbReference type="PANTHER" id="PTHR30483:SF6">
    <property type="entry name" value="PERIPLASMIC BINDING PROTEIN OF ABC TRANSPORTER FOR NATURAL AMINO ACIDS"/>
    <property type="match status" value="1"/>
</dbReference>
<dbReference type="OrthoDB" id="9791590at2"/>
<dbReference type="SUPFAM" id="SSF53822">
    <property type="entry name" value="Periplasmic binding protein-like I"/>
    <property type="match status" value="1"/>
</dbReference>
<accession>A0A1X7PTU9</accession>
<dbReference type="GO" id="GO:0006865">
    <property type="term" value="P:amino acid transport"/>
    <property type="evidence" value="ECO:0007669"/>
    <property type="project" value="UniProtKB-KW"/>
</dbReference>
<feature type="chain" id="PRO_5012575516" evidence="4">
    <location>
        <begin position="29"/>
        <end position="400"/>
    </location>
</feature>
<evidence type="ECO:0000256" key="1">
    <source>
        <dbReference type="ARBA" id="ARBA00010062"/>
    </source>
</evidence>
<proteinExistence type="inferred from homology"/>
<keyword evidence="2 4" id="KW-0732">Signal</keyword>
<dbReference type="EMBL" id="FXBL01000004">
    <property type="protein sequence ID" value="SMH54743.1"/>
    <property type="molecule type" value="Genomic_DNA"/>
</dbReference>
<comment type="similarity">
    <text evidence="1">Belongs to the leucine-binding protein family.</text>
</comment>
<evidence type="ECO:0000256" key="4">
    <source>
        <dbReference type="SAM" id="SignalP"/>
    </source>
</evidence>
<evidence type="ECO:0000256" key="2">
    <source>
        <dbReference type="ARBA" id="ARBA00022729"/>
    </source>
</evidence>
<keyword evidence="3" id="KW-0813">Transport</keyword>
<dbReference type="Pfam" id="PF13458">
    <property type="entry name" value="Peripla_BP_6"/>
    <property type="match status" value="1"/>
</dbReference>
<dbReference type="InterPro" id="IPR028081">
    <property type="entry name" value="Leu-bd"/>
</dbReference>
<keyword evidence="3" id="KW-0029">Amino-acid transport</keyword>
<protein>
    <submittedName>
        <fullName evidence="6">Amino acid/amide ABC transporter substrate-binding protein, HAAT family</fullName>
    </submittedName>
</protein>
<keyword evidence="7" id="KW-1185">Reference proteome</keyword>
<dbReference type="PANTHER" id="PTHR30483">
    <property type="entry name" value="LEUCINE-SPECIFIC-BINDING PROTEIN"/>
    <property type="match status" value="1"/>
</dbReference>
<name>A0A1X7PTU9_9HYPH</name>
<feature type="signal peptide" evidence="4">
    <location>
        <begin position="1"/>
        <end position="28"/>
    </location>
</feature>